<dbReference type="AlphaFoldDB" id="A0A8S9PN76"/>
<proteinExistence type="predicted"/>
<accession>A0A8S9PN76</accession>
<evidence type="ECO:0000313" key="2">
    <source>
        <dbReference type="Proteomes" id="UP000712600"/>
    </source>
</evidence>
<gene>
    <name evidence="1" type="ORF">F2Q69_00007384</name>
</gene>
<comment type="caution">
    <text evidence="1">The sequence shown here is derived from an EMBL/GenBank/DDBJ whole genome shotgun (WGS) entry which is preliminary data.</text>
</comment>
<evidence type="ECO:0000313" key="1">
    <source>
        <dbReference type="EMBL" id="KAF3514367.1"/>
    </source>
</evidence>
<protein>
    <submittedName>
        <fullName evidence="1">Uncharacterized protein</fullName>
    </submittedName>
</protein>
<reference evidence="1" key="1">
    <citation type="submission" date="2019-12" db="EMBL/GenBank/DDBJ databases">
        <title>Genome sequencing and annotation of Brassica cretica.</title>
        <authorList>
            <person name="Studholme D.J."/>
            <person name="Sarris P."/>
        </authorList>
    </citation>
    <scope>NUCLEOTIDE SEQUENCE</scope>
    <source>
        <strain evidence="1">PFS-109/04</strain>
        <tissue evidence="1">Leaf</tissue>
    </source>
</reference>
<dbReference type="Proteomes" id="UP000712600">
    <property type="component" value="Unassembled WGS sequence"/>
</dbReference>
<name>A0A8S9PN76_BRACR</name>
<organism evidence="1 2">
    <name type="scientific">Brassica cretica</name>
    <name type="common">Mustard</name>
    <dbReference type="NCBI Taxonomy" id="69181"/>
    <lineage>
        <taxon>Eukaryota</taxon>
        <taxon>Viridiplantae</taxon>
        <taxon>Streptophyta</taxon>
        <taxon>Embryophyta</taxon>
        <taxon>Tracheophyta</taxon>
        <taxon>Spermatophyta</taxon>
        <taxon>Magnoliopsida</taxon>
        <taxon>eudicotyledons</taxon>
        <taxon>Gunneridae</taxon>
        <taxon>Pentapetalae</taxon>
        <taxon>rosids</taxon>
        <taxon>malvids</taxon>
        <taxon>Brassicales</taxon>
        <taxon>Brassicaceae</taxon>
        <taxon>Brassiceae</taxon>
        <taxon>Brassica</taxon>
    </lineage>
</organism>
<dbReference type="EMBL" id="QGKX02001521">
    <property type="protein sequence ID" value="KAF3514367.1"/>
    <property type="molecule type" value="Genomic_DNA"/>
</dbReference>
<sequence>MSALSTVLSLGFGSLRRPWRLSFFSSFNSLRQQQTSLLRCQSLVLSRSPLNRALQASLQSNYAPVTSPGDHSEIVFMGTGTSEGIPH</sequence>